<name>A0A284RHX9_ARMOS</name>
<gene>
    <name evidence="1" type="ORF">ARMOST_11690</name>
</gene>
<proteinExistence type="predicted"/>
<organism evidence="1 2">
    <name type="scientific">Armillaria ostoyae</name>
    <name type="common">Armillaria root rot fungus</name>
    <dbReference type="NCBI Taxonomy" id="47428"/>
    <lineage>
        <taxon>Eukaryota</taxon>
        <taxon>Fungi</taxon>
        <taxon>Dikarya</taxon>
        <taxon>Basidiomycota</taxon>
        <taxon>Agaricomycotina</taxon>
        <taxon>Agaricomycetes</taxon>
        <taxon>Agaricomycetidae</taxon>
        <taxon>Agaricales</taxon>
        <taxon>Marasmiineae</taxon>
        <taxon>Physalacriaceae</taxon>
        <taxon>Armillaria</taxon>
    </lineage>
</organism>
<accession>A0A284RHX9</accession>
<evidence type="ECO:0000313" key="1">
    <source>
        <dbReference type="EMBL" id="SJL08327.1"/>
    </source>
</evidence>
<sequence length="121" mass="13444">MAKSKHVQSLSGLYIHSSGIASIIKPSNTGRNTKAHKSFHASVPNDIFSYLEDLNMLTCTADAEDFSYLLGDKLVDVAKQSHTTDGEKDGMCVTAPLKNVNTENLMLTWRPYCDKYLDEML</sequence>
<reference evidence="2" key="1">
    <citation type="journal article" date="2017" name="Nat. Ecol. Evol.">
        <title>Genome expansion and lineage-specific genetic innovations in the forest pathogenic fungi Armillaria.</title>
        <authorList>
            <person name="Sipos G."/>
            <person name="Prasanna A.N."/>
            <person name="Walter M.C."/>
            <person name="O'Connor E."/>
            <person name="Balint B."/>
            <person name="Krizsan K."/>
            <person name="Kiss B."/>
            <person name="Hess J."/>
            <person name="Varga T."/>
            <person name="Slot J."/>
            <person name="Riley R."/>
            <person name="Boka B."/>
            <person name="Rigling D."/>
            <person name="Barry K."/>
            <person name="Lee J."/>
            <person name="Mihaltcheva S."/>
            <person name="LaButti K."/>
            <person name="Lipzen A."/>
            <person name="Waldron R."/>
            <person name="Moloney N.M."/>
            <person name="Sperisen C."/>
            <person name="Kredics L."/>
            <person name="Vagvoelgyi C."/>
            <person name="Patrignani A."/>
            <person name="Fitzpatrick D."/>
            <person name="Nagy I."/>
            <person name="Doyle S."/>
            <person name="Anderson J.B."/>
            <person name="Grigoriev I.V."/>
            <person name="Gueldener U."/>
            <person name="Muensterkoetter M."/>
            <person name="Nagy L.G."/>
        </authorList>
    </citation>
    <scope>NUCLEOTIDE SEQUENCE [LARGE SCALE GENOMIC DNA]</scope>
    <source>
        <strain evidence="2">C18/9</strain>
    </source>
</reference>
<protein>
    <submittedName>
        <fullName evidence="1">Uncharacterized protein</fullName>
    </submittedName>
</protein>
<keyword evidence="2" id="KW-1185">Reference proteome</keyword>
<dbReference type="EMBL" id="FUEG01000009">
    <property type="protein sequence ID" value="SJL08327.1"/>
    <property type="molecule type" value="Genomic_DNA"/>
</dbReference>
<dbReference type="AlphaFoldDB" id="A0A284RHX9"/>
<evidence type="ECO:0000313" key="2">
    <source>
        <dbReference type="Proteomes" id="UP000219338"/>
    </source>
</evidence>
<dbReference type="Proteomes" id="UP000219338">
    <property type="component" value="Unassembled WGS sequence"/>
</dbReference>